<evidence type="ECO:0000313" key="6">
    <source>
        <dbReference type="EMBL" id="GLL09496.1"/>
    </source>
</evidence>
<dbReference type="EMBL" id="BSFQ01000002">
    <property type="protein sequence ID" value="GLL09496.1"/>
    <property type="molecule type" value="Genomic_DNA"/>
</dbReference>
<dbReference type="InterPro" id="IPR006016">
    <property type="entry name" value="UspA"/>
</dbReference>
<dbReference type="InterPro" id="IPR006015">
    <property type="entry name" value="Universal_stress_UspA"/>
</dbReference>
<protein>
    <submittedName>
        <fullName evidence="6">Universal stress protein</fullName>
    </submittedName>
</protein>
<dbReference type="Pfam" id="PF00582">
    <property type="entry name" value="Usp"/>
    <property type="match status" value="2"/>
</dbReference>
<comment type="caution">
    <text evidence="6">The sequence shown here is derived from an EMBL/GenBank/DDBJ whole genome shotgun (WGS) entry which is preliminary data.</text>
</comment>
<gene>
    <name evidence="6" type="ORF">GCM10017577_06360</name>
</gene>
<dbReference type="SUPFAM" id="SSF52402">
    <property type="entry name" value="Adenine nucleotide alpha hydrolases-like"/>
    <property type="match status" value="2"/>
</dbReference>
<dbReference type="PANTHER" id="PTHR46268:SF27">
    <property type="entry name" value="UNIVERSAL STRESS PROTEIN RV2623"/>
    <property type="match status" value="1"/>
</dbReference>
<evidence type="ECO:0000313" key="7">
    <source>
        <dbReference type="Proteomes" id="UP001143463"/>
    </source>
</evidence>
<accession>A0A9W6KWW0</accession>
<comment type="similarity">
    <text evidence="1">Belongs to the universal stress protein A family.</text>
</comment>
<evidence type="ECO:0000256" key="2">
    <source>
        <dbReference type="ARBA" id="ARBA00022741"/>
    </source>
</evidence>
<keyword evidence="3" id="KW-0067">ATP-binding</keyword>
<evidence type="ECO:0000259" key="5">
    <source>
        <dbReference type="Pfam" id="PF00582"/>
    </source>
</evidence>
<reference evidence="6" key="1">
    <citation type="journal article" date="2014" name="Int. J. Syst. Evol. Microbiol.">
        <title>Complete genome sequence of Corynebacterium casei LMG S-19264T (=DSM 44701T), isolated from a smear-ripened cheese.</title>
        <authorList>
            <consortium name="US DOE Joint Genome Institute (JGI-PGF)"/>
            <person name="Walter F."/>
            <person name="Albersmeier A."/>
            <person name="Kalinowski J."/>
            <person name="Ruckert C."/>
        </authorList>
    </citation>
    <scope>NUCLEOTIDE SEQUENCE</scope>
    <source>
        <strain evidence="6">VKM Ac-1069</strain>
    </source>
</reference>
<feature type="compositionally biased region" description="Pro residues" evidence="4">
    <location>
        <begin position="1"/>
        <end position="11"/>
    </location>
</feature>
<dbReference type="InterPro" id="IPR014729">
    <property type="entry name" value="Rossmann-like_a/b/a_fold"/>
</dbReference>
<keyword evidence="7" id="KW-1185">Reference proteome</keyword>
<name>A0A9W6KWW0_9PSEU</name>
<dbReference type="Gene3D" id="3.40.50.620">
    <property type="entry name" value="HUPs"/>
    <property type="match status" value="2"/>
</dbReference>
<dbReference type="CDD" id="cd00293">
    <property type="entry name" value="USP-like"/>
    <property type="match status" value="2"/>
</dbReference>
<keyword evidence="2" id="KW-0547">Nucleotide-binding</keyword>
<dbReference type="PANTHER" id="PTHR46268">
    <property type="entry name" value="STRESS RESPONSE PROTEIN NHAX"/>
    <property type="match status" value="1"/>
</dbReference>
<sequence length="298" mass="30846">MDPVSTPPPARPVVVGTDGSGGATRAVAWAADEAGLRGLPLHVVCVVARSSSGPLPETDALLRRAAAIARINGGDRPVETRIAVGTPAHVLARLGADADLLVVGNRGGGRALPTIGTTAARLARAAPCALAVVRAAPGRPVPDRARPILVAVDGRPGSAVLVRRAAELAAGRDADLHVAHVWEESTGDILRRLGRRERVPHREEAEQALQEIASAVTADHPELRVRWTVERGSPAWSVLQLSELAQLVVVGRHRGRGVGTLATMLLHASSSPVLLAPLPLTTPSAARTTADIPGTVTS</sequence>
<organism evidence="6 7">
    <name type="scientific">Pseudonocardia halophobica</name>
    <dbReference type="NCBI Taxonomy" id="29401"/>
    <lineage>
        <taxon>Bacteria</taxon>
        <taxon>Bacillati</taxon>
        <taxon>Actinomycetota</taxon>
        <taxon>Actinomycetes</taxon>
        <taxon>Pseudonocardiales</taxon>
        <taxon>Pseudonocardiaceae</taxon>
        <taxon>Pseudonocardia</taxon>
    </lineage>
</organism>
<feature type="region of interest" description="Disordered" evidence="4">
    <location>
        <begin position="1"/>
        <end position="21"/>
    </location>
</feature>
<dbReference type="PRINTS" id="PR01438">
    <property type="entry name" value="UNVRSLSTRESS"/>
</dbReference>
<dbReference type="AlphaFoldDB" id="A0A9W6KWW0"/>
<evidence type="ECO:0000256" key="3">
    <source>
        <dbReference type="ARBA" id="ARBA00022840"/>
    </source>
</evidence>
<dbReference type="Proteomes" id="UP001143463">
    <property type="component" value="Unassembled WGS sequence"/>
</dbReference>
<proteinExistence type="inferred from homology"/>
<reference evidence="6" key="2">
    <citation type="submission" date="2023-01" db="EMBL/GenBank/DDBJ databases">
        <authorList>
            <person name="Sun Q."/>
            <person name="Evtushenko L."/>
        </authorList>
    </citation>
    <scope>NUCLEOTIDE SEQUENCE</scope>
    <source>
        <strain evidence="6">VKM Ac-1069</strain>
    </source>
</reference>
<dbReference type="GO" id="GO:0005524">
    <property type="term" value="F:ATP binding"/>
    <property type="evidence" value="ECO:0007669"/>
    <property type="project" value="UniProtKB-KW"/>
</dbReference>
<feature type="domain" description="UspA" evidence="5">
    <location>
        <begin position="11"/>
        <end position="134"/>
    </location>
</feature>
<feature type="domain" description="UspA" evidence="5">
    <location>
        <begin position="146"/>
        <end position="275"/>
    </location>
</feature>
<evidence type="ECO:0000256" key="1">
    <source>
        <dbReference type="ARBA" id="ARBA00008791"/>
    </source>
</evidence>
<evidence type="ECO:0000256" key="4">
    <source>
        <dbReference type="SAM" id="MobiDB-lite"/>
    </source>
</evidence>